<dbReference type="AlphaFoldDB" id="U5ED72"/>
<protein>
    <submittedName>
        <fullName evidence="2">Uncharacterized protein</fullName>
    </submittedName>
</protein>
<accession>U5ED72</accession>
<organism evidence="2 3">
    <name type="scientific">Nocardia asteroides NBRC 15531</name>
    <dbReference type="NCBI Taxonomy" id="1110697"/>
    <lineage>
        <taxon>Bacteria</taxon>
        <taxon>Bacillati</taxon>
        <taxon>Actinomycetota</taxon>
        <taxon>Actinomycetes</taxon>
        <taxon>Mycobacteriales</taxon>
        <taxon>Nocardiaceae</taxon>
        <taxon>Nocardia</taxon>
    </lineage>
</organism>
<gene>
    <name evidence="2" type="ORF">NCAST_30_00500</name>
</gene>
<feature type="region of interest" description="Disordered" evidence="1">
    <location>
        <begin position="1"/>
        <end position="32"/>
    </location>
</feature>
<dbReference type="EMBL" id="BAFO02000030">
    <property type="protein sequence ID" value="GAD85280.1"/>
    <property type="molecule type" value="Genomic_DNA"/>
</dbReference>
<dbReference type="Proteomes" id="UP000017048">
    <property type="component" value="Unassembled WGS sequence"/>
</dbReference>
<keyword evidence="3" id="KW-1185">Reference proteome</keyword>
<dbReference type="GeneID" id="91516999"/>
<comment type="caution">
    <text evidence="2">The sequence shown here is derived from an EMBL/GenBank/DDBJ whole genome shotgun (WGS) entry which is preliminary data.</text>
</comment>
<evidence type="ECO:0000256" key="1">
    <source>
        <dbReference type="SAM" id="MobiDB-lite"/>
    </source>
</evidence>
<evidence type="ECO:0000313" key="3">
    <source>
        <dbReference type="Proteomes" id="UP000017048"/>
    </source>
</evidence>
<dbReference type="RefSeq" id="WP_022566638.1">
    <property type="nucleotide sequence ID" value="NZ_BAFO02000030.1"/>
</dbReference>
<reference evidence="2 3" key="1">
    <citation type="journal article" date="2014" name="BMC Genomics">
        <title>Genome based analysis of type-I polyketide synthase and nonribosomal peptide synthetase gene clusters in seven strains of five representative Nocardia species.</title>
        <authorList>
            <person name="Komaki H."/>
            <person name="Ichikawa N."/>
            <person name="Hosoyama A."/>
            <person name="Takahashi-Nakaguchi A."/>
            <person name="Matsuzawa T."/>
            <person name="Suzuki K."/>
            <person name="Fujita N."/>
            <person name="Gonoi T."/>
        </authorList>
    </citation>
    <scope>NUCLEOTIDE SEQUENCE [LARGE SCALE GENOMIC DNA]</scope>
    <source>
        <strain evidence="2 3">NBRC 15531</strain>
    </source>
</reference>
<dbReference type="OrthoDB" id="9924246at2"/>
<sequence>MAMERPPGDGTPTDDHPFAKWQRRPMMEVPEPDQPAVREWIFRPTSKDRMQADRASRHWFYRSMLHHATDQAAKSLRDLGRSLRLLDAGDISHEVMARIEQRLPNRMRADGAWRAYLGVATRQRVFEELRKVDGPPSVNKSEEQRRKPRTTYLPESAEHLYGEHTDTAQQDWIPLRDQLRREVPPRLRDARDRAVFDAWMPIPDYVWDMDSHRSRREIAELVGLDESMVQRIQEYIKTIMRDVLRRWLGDDDD</sequence>
<dbReference type="STRING" id="1824.SAMN05444423_105400"/>
<proteinExistence type="predicted"/>
<evidence type="ECO:0000313" key="2">
    <source>
        <dbReference type="EMBL" id="GAD85280.1"/>
    </source>
</evidence>
<name>U5ED72_NOCAS</name>